<name>A0A5C8LQS3_9GAMM</name>
<evidence type="ECO:0000313" key="3">
    <source>
        <dbReference type="Proteomes" id="UP000321814"/>
    </source>
</evidence>
<dbReference type="RefSeq" id="WP_053424806.1">
    <property type="nucleotide sequence ID" value="NZ_BAAAGC010000014.1"/>
</dbReference>
<gene>
    <name evidence="2" type="ORF">FU839_13430</name>
</gene>
<dbReference type="EMBL" id="VRLR01000009">
    <property type="protein sequence ID" value="TXK79696.1"/>
    <property type="molecule type" value="Genomic_DNA"/>
</dbReference>
<proteinExistence type="predicted"/>
<dbReference type="Pfam" id="PF09834">
    <property type="entry name" value="DUF2061"/>
    <property type="match status" value="1"/>
</dbReference>
<evidence type="ECO:0000259" key="1">
    <source>
        <dbReference type="Pfam" id="PF09834"/>
    </source>
</evidence>
<dbReference type="AlphaFoldDB" id="A0A5C8LQS3"/>
<dbReference type="OrthoDB" id="9133582at2"/>
<reference evidence="2 3" key="1">
    <citation type="submission" date="2019-08" db="EMBL/GenBank/DDBJ databases">
        <title>Draft genome analysis of Rheinheimera tangshanensis isolated from the roots of fresh rice plants (Oryza sativa).</title>
        <authorList>
            <person name="Yu Q."/>
            <person name="Qi Y."/>
            <person name="Zhang H."/>
            <person name="Pu J."/>
        </authorList>
    </citation>
    <scope>NUCLEOTIDE SEQUENCE [LARGE SCALE GENOMIC DNA]</scope>
    <source>
        <strain evidence="2 3">JA3-B52</strain>
    </source>
</reference>
<accession>A0A5C8LQS3</accession>
<feature type="domain" description="DUF2061" evidence="1">
    <location>
        <begin position="1"/>
        <end position="52"/>
    </location>
</feature>
<evidence type="ECO:0000313" key="2">
    <source>
        <dbReference type="EMBL" id="TXK79696.1"/>
    </source>
</evidence>
<keyword evidence="3" id="KW-1185">Reference proteome</keyword>
<comment type="caution">
    <text evidence="2">The sequence shown here is derived from an EMBL/GenBank/DDBJ whole genome shotgun (WGS) entry which is preliminary data.</text>
</comment>
<sequence length="66" mass="7474">MLKTMTFALLHFTVAFSVTYLLTGDLLVGGLVATIEPAINTIAYFFHEKAWSRIALRQKQHHQLQA</sequence>
<protein>
    <submittedName>
        <fullName evidence="2">DUF2061 domain-containing protein</fullName>
    </submittedName>
</protein>
<organism evidence="2 3">
    <name type="scientific">Rheinheimera tangshanensis</name>
    <dbReference type="NCBI Taxonomy" id="400153"/>
    <lineage>
        <taxon>Bacteria</taxon>
        <taxon>Pseudomonadati</taxon>
        <taxon>Pseudomonadota</taxon>
        <taxon>Gammaproteobacteria</taxon>
        <taxon>Chromatiales</taxon>
        <taxon>Chromatiaceae</taxon>
        <taxon>Rheinheimera</taxon>
    </lineage>
</organism>
<dbReference type="Proteomes" id="UP000321814">
    <property type="component" value="Unassembled WGS sequence"/>
</dbReference>
<dbReference type="InterPro" id="IPR018638">
    <property type="entry name" value="DUF2061_membrane"/>
</dbReference>